<dbReference type="InterPro" id="IPR011049">
    <property type="entry name" value="Serralysin-like_metalloprot_C"/>
</dbReference>
<dbReference type="Pfam" id="PF00353">
    <property type="entry name" value="HemolysinCabind"/>
    <property type="match status" value="1"/>
</dbReference>
<dbReference type="Proteomes" id="UP001596353">
    <property type="component" value="Unassembled WGS sequence"/>
</dbReference>
<dbReference type="InterPro" id="IPR018511">
    <property type="entry name" value="Hemolysin-typ_Ca-bd_CS"/>
</dbReference>
<evidence type="ECO:0000313" key="2">
    <source>
        <dbReference type="Proteomes" id="UP001596353"/>
    </source>
</evidence>
<comment type="caution">
    <text evidence="1">The sequence shown here is derived from an EMBL/GenBank/DDBJ whole genome shotgun (WGS) entry which is preliminary data.</text>
</comment>
<dbReference type="PROSITE" id="PS00330">
    <property type="entry name" value="HEMOLYSIN_CALCIUM"/>
    <property type="match status" value="1"/>
</dbReference>
<dbReference type="PRINTS" id="PR00313">
    <property type="entry name" value="CABNDNGRPT"/>
</dbReference>
<proteinExistence type="predicted"/>
<gene>
    <name evidence="1" type="ORF">ACFQFQ_03935</name>
</gene>
<dbReference type="SUPFAM" id="SSF51120">
    <property type="entry name" value="beta-Roll"/>
    <property type="match status" value="1"/>
</dbReference>
<organism evidence="1 2">
    <name type="scientific">Sulfitobacter porphyrae</name>
    <dbReference type="NCBI Taxonomy" id="1246864"/>
    <lineage>
        <taxon>Bacteria</taxon>
        <taxon>Pseudomonadati</taxon>
        <taxon>Pseudomonadota</taxon>
        <taxon>Alphaproteobacteria</taxon>
        <taxon>Rhodobacterales</taxon>
        <taxon>Roseobacteraceae</taxon>
        <taxon>Sulfitobacter</taxon>
    </lineage>
</organism>
<protein>
    <submittedName>
        <fullName evidence="1">Uncharacterized protein</fullName>
    </submittedName>
</protein>
<name>A0ABW2AZJ6_9RHOB</name>
<accession>A0ABW2AZJ6</accession>
<dbReference type="EMBL" id="JBHSWG010000001">
    <property type="protein sequence ID" value="MFC6758850.1"/>
    <property type="molecule type" value="Genomic_DNA"/>
</dbReference>
<evidence type="ECO:0000313" key="1">
    <source>
        <dbReference type="EMBL" id="MFC6758850.1"/>
    </source>
</evidence>
<keyword evidence="2" id="KW-1185">Reference proteome</keyword>
<dbReference type="InterPro" id="IPR001343">
    <property type="entry name" value="Hemolysn_Ca-bd"/>
</dbReference>
<sequence length="114" mass="11851">MLEGGDGDDRILGGSGFDTLRGGQGNDLLTGNFNADCFVFVDGDGNDTVADFEATNPFEIIDLSGVSEITDFADLSGNHMVQQGDNVVITASAAQQITLLSVALADLDAGDFIF</sequence>
<reference evidence="2" key="1">
    <citation type="journal article" date="2019" name="Int. J. Syst. Evol. Microbiol.">
        <title>The Global Catalogue of Microorganisms (GCM) 10K type strain sequencing project: providing services to taxonomists for standard genome sequencing and annotation.</title>
        <authorList>
            <consortium name="The Broad Institute Genomics Platform"/>
            <consortium name="The Broad Institute Genome Sequencing Center for Infectious Disease"/>
            <person name="Wu L."/>
            <person name="Ma J."/>
        </authorList>
    </citation>
    <scope>NUCLEOTIDE SEQUENCE [LARGE SCALE GENOMIC DNA]</scope>
    <source>
        <strain evidence="2">CCUG 66188</strain>
    </source>
</reference>
<dbReference type="Gene3D" id="2.150.10.10">
    <property type="entry name" value="Serralysin-like metalloprotease, C-terminal"/>
    <property type="match status" value="1"/>
</dbReference>